<keyword evidence="9" id="KW-0472">Membrane</keyword>
<gene>
    <name evidence="11" type="primary">mglA_40</name>
    <name evidence="11" type="ORF">SDC9_80343</name>
</gene>
<evidence type="ECO:0000256" key="6">
    <source>
        <dbReference type="ARBA" id="ARBA00022741"/>
    </source>
</evidence>
<evidence type="ECO:0000256" key="9">
    <source>
        <dbReference type="ARBA" id="ARBA00023136"/>
    </source>
</evidence>
<dbReference type="SMART" id="SM00382">
    <property type="entry name" value="AAA"/>
    <property type="match status" value="2"/>
</dbReference>
<keyword evidence="7 11" id="KW-0067">ATP-binding</keyword>
<dbReference type="Pfam" id="PF00005">
    <property type="entry name" value="ABC_tran"/>
    <property type="match status" value="2"/>
</dbReference>
<evidence type="ECO:0000256" key="8">
    <source>
        <dbReference type="ARBA" id="ARBA00022967"/>
    </source>
</evidence>
<feature type="domain" description="ABC transporter" evidence="10">
    <location>
        <begin position="27"/>
        <end position="262"/>
    </location>
</feature>
<evidence type="ECO:0000256" key="1">
    <source>
        <dbReference type="ARBA" id="ARBA00004202"/>
    </source>
</evidence>
<dbReference type="EMBL" id="VSSQ01006756">
    <property type="protein sequence ID" value="MPM33765.1"/>
    <property type="molecule type" value="Genomic_DNA"/>
</dbReference>
<accession>A0A644YYR1</accession>
<dbReference type="PROSITE" id="PS00211">
    <property type="entry name" value="ABC_TRANSPORTER_1"/>
    <property type="match status" value="1"/>
</dbReference>
<dbReference type="PROSITE" id="PS50893">
    <property type="entry name" value="ABC_TRANSPORTER_2"/>
    <property type="match status" value="2"/>
</dbReference>
<dbReference type="InterPro" id="IPR050107">
    <property type="entry name" value="ABC_carbohydrate_import_ATPase"/>
</dbReference>
<evidence type="ECO:0000256" key="7">
    <source>
        <dbReference type="ARBA" id="ARBA00022840"/>
    </source>
</evidence>
<organism evidence="11">
    <name type="scientific">bioreactor metagenome</name>
    <dbReference type="NCBI Taxonomy" id="1076179"/>
    <lineage>
        <taxon>unclassified sequences</taxon>
        <taxon>metagenomes</taxon>
        <taxon>ecological metagenomes</taxon>
    </lineage>
</organism>
<evidence type="ECO:0000313" key="11">
    <source>
        <dbReference type="EMBL" id="MPM33765.1"/>
    </source>
</evidence>
<proteinExistence type="predicted"/>
<keyword evidence="8" id="KW-1278">Translocase</keyword>
<dbReference type="InterPro" id="IPR017871">
    <property type="entry name" value="ABC_transporter-like_CS"/>
</dbReference>
<dbReference type="SUPFAM" id="SSF52540">
    <property type="entry name" value="P-loop containing nucleoside triphosphate hydrolases"/>
    <property type="match status" value="2"/>
</dbReference>
<keyword evidence="5" id="KW-0677">Repeat</keyword>
<dbReference type="EC" id="3.6.3.17" evidence="11"/>
<dbReference type="InterPro" id="IPR003439">
    <property type="entry name" value="ABC_transporter-like_ATP-bd"/>
</dbReference>
<dbReference type="Gene3D" id="3.40.50.300">
    <property type="entry name" value="P-loop containing nucleotide triphosphate hydrolases"/>
    <property type="match status" value="2"/>
</dbReference>
<keyword evidence="11" id="KW-0378">Hydrolase</keyword>
<name>A0A644YYR1_9ZZZZ</name>
<sequence>MEKDFTEKDFIKKGFIEEDSIEKDYILKIEGISKSFPGVKALDQVSFGVERGTIHALVGENGAGKSTLIKVLSGIYHAESGEILLDGKRCNFTQPSDARAAGISVVHQEIKLAEPLSVAENMFLGNLPVKNGLVNWKEMRVKAQNIIDELGIDIDVNQAVNTLTIAKKQIVEIMHAINFGSKIMIMDEPSATLTEHELKVLFRIVKKLRDKGITIIYISHRLEEVFELTTTTTVLRDGCHIATLPTASLTKEQLISLMVGRELGNEFPKECYPIGETILEVRNLTRKKVLRDISFSVNKGEVFGISGLVGAGRTELVRAILGIDPYDSGKIFYKNKEVSFKSFHEAIHNGFGLIPEDRKLQGLVQMMDVKTNICLANLDKVLHGGIIRRALEKKYAEEYVKKLSISTPSIHTEVQYLSGGNQQKVVIAKWLLRDSEILILDEPTRGIDVGAKTEIYRLINRMVKAGKTIIIISSEMPEIIGMCDRVMIMHEGRKTGELMRSDATQERIMAACV</sequence>
<evidence type="ECO:0000256" key="3">
    <source>
        <dbReference type="ARBA" id="ARBA00022448"/>
    </source>
</evidence>
<dbReference type="GO" id="GO:0016887">
    <property type="term" value="F:ATP hydrolysis activity"/>
    <property type="evidence" value="ECO:0007669"/>
    <property type="project" value="InterPro"/>
</dbReference>
<dbReference type="InterPro" id="IPR003593">
    <property type="entry name" value="AAA+_ATPase"/>
</dbReference>
<dbReference type="CDD" id="cd03215">
    <property type="entry name" value="ABC_Carb_Monos_II"/>
    <property type="match status" value="1"/>
</dbReference>
<dbReference type="FunFam" id="3.40.50.300:FF:000126">
    <property type="entry name" value="Galactose/methyl galactoside import ATP-binding protein MglA"/>
    <property type="match status" value="1"/>
</dbReference>
<dbReference type="PANTHER" id="PTHR43790">
    <property type="entry name" value="CARBOHYDRATE TRANSPORT ATP-BINDING PROTEIN MG119-RELATED"/>
    <property type="match status" value="1"/>
</dbReference>
<reference evidence="11" key="1">
    <citation type="submission" date="2019-08" db="EMBL/GenBank/DDBJ databases">
        <authorList>
            <person name="Kucharzyk K."/>
            <person name="Murdoch R.W."/>
            <person name="Higgins S."/>
            <person name="Loffler F."/>
        </authorList>
    </citation>
    <scope>NUCLEOTIDE SEQUENCE</scope>
</reference>
<dbReference type="PANTHER" id="PTHR43790:SF9">
    <property type="entry name" value="GALACTOFURANOSE TRANSPORTER ATP-BINDING PROTEIN YTFR"/>
    <property type="match status" value="1"/>
</dbReference>
<keyword evidence="6" id="KW-0547">Nucleotide-binding</keyword>
<dbReference type="AlphaFoldDB" id="A0A644YYR1"/>
<evidence type="ECO:0000256" key="4">
    <source>
        <dbReference type="ARBA" id="ARBA00022475"/>
    </source>
</evidence>
<evidence type="ECO:0000256" key="5">
    <source>
        <dbReference type="ARBA" id="ARBA00022737"/>
    </source>
</evidence>
<comment type="caution">
    <text evidence="11">The sequence shown here is derived from an EMBL/GenBank/DDBJ whole genome shotgun (WGS) entry which is preliminary data.</text>
</comment>
<protein>
    <submittedName>
        <fullName evidence="11">Galactose/methyl galactoside import ATP-binding protein MglA</fullName>
        <ecNumber evidence="11">3.6.3.17</ecNumber>
    </submittedName>
</protein>
<dbReference type="GO" id="GO:0005524">
    <property type="term" value="F:ATP binding"/>
    <property type="evidence" value="ECO:0007669"/>
    <property type="project" value="UniProtKB-KW"/>
</dbReference>
<keyword evidence="4" id="KW-1003">Cell membrane</keyword>
<feature type="domain" description="ABC transporter" evidence="10">
    <location>
        <begin position="274"/>
        <end position="511"/>
    </location>
</feature>
<dbReference type="GO" id="GO:0005886">
    <property type="term" value="C:plasma membrane"/>
    <property type="evidence" value="ECO:0007669"/>
    <property type="project" value="UniProtKB-SubCell"/>
</dbReference>
<dbReference type="InterPro" id="IPR027417">
    <property type="entry name" value="P-loop_NTPase"/>
</dbReference>
<comment type="subcellular location">
    <subcellularLocation>
        <location evidence="2">Cell inner membrane</location>
    </subcellularLocation>
    <subcellularLocation>
        <location evidence="1">Cell membrane</location>
        <topology evidence="1">Peripheral membrane protein</topology>
    </subcellularLocation>
</comment>
<dbReference type="CDD" id="cd03216">
    <property type="entry name" value="ABC_Carb_Monos_I"/>
    <property type="match status" value="1"/>
</dbReference>
<dbReference type="FunFam" id="3.40.50.300:FF:000127">
    <property type="entry name" value="Ribose import ATP-binding protein RbsA"/>
    <property type="match status" value="1"/>
</dbReference>
<evidence type="ECO:0000256" key="2">
    <source>
        <dbReference type="ARBA" id="ARBA00004533"/>
    </source>
</evidence>
<keyword evidence="3" id="KW-0813">Transport</keyword>
<evidence type="ECO:0000259" key="10">
    <source>
        <dbReference type="PROSITE" id="PS50893"/>
    </source>
</evidence>